<dbReference type="Pfam" id="PF26549">
    <property type="entry name" value="Tricorn_N"/>
    <property type="match status" value="1"/>
</dbReference>
<dbReference type="InterPro" id="IPR028204">
    <property type="entry name" value="Tricorn_C1"/>
</dbReference>
<evidence type="ECO:0000313" key="13">
    <source>
        <dbReference type="Proteomes" id="UP000696931"/>
    </source>
</evidence>
<feature type="active site" description="Charge relay system" evidence="8">
    <location>
        <position position="1034"/>
    </location>
</feature>
<dbReference type="GO" id="GO:0005737">
    <property type="term" value="C:cytoplasm"/>
    <property type="evidence" value="ECO:0007669"/>
    <property type="project" value="UniProtKB-SubCell"/>
</dbReference>
<dbReference type="PIRSF" id="PIRSF036421">
    <property type="entry name" value="Tricorn_protease"/>
    <property type="match status" value="1"/>
</dbReference>
<comment type="function">
    <text evidence="7">Degrades oligopeptides.</text>
</comment>
<dbReference type="Pfam" id="PF14684">
    <property type="entry name" value="Tricorn_C1"/>
    <property type="match status" value="1"/>
</dbReference>
<dbReference type="InterPro" id="IPR015943">
    <property type="entry name" value="WD40/YVTN_repeat-like_dom_sf"/>
</dbReference>
<evidence type="ECO:0000256" key="8">
    <source>
        <dbReference type="PIRSR" id="PIRSR036421-1"/>
    </source>
</evidence>
<dbReference type="EC" id="3.4.21.-" evidence="7"/>
<keyword evidence="10" id="KW-0732">Signal</keyword>
<dbReference type="SMART" id="SM00245">
    <property type="entry name" value="TSPc"/>
    <property type="match status" value="1"/>
</dbReference>
<dbReference type="Pfam" id="PF03572">
    <property type="entry name" value="Peptidase_S41"/>
    <property type="match status" value="1"/>
</dbReference>
<dbReference type="Gene3D" id="2.120.10.60">
    <property type="entry name" value="Tricorn protease N-terminal domain"/>
    <property type="match status" value="1"/>
</dbReference>
<dbReference type="CDD" id="cd07562">
    <property type="entry name" value="Peptidase_S41_TRI"/>
    <property type="match status" value="1"/>
</dbReference>
<keyword evidence="6 7" id="KW-0720">Serine protease</keyword>
<evidence type="ECO:0000256" key="10">
    <source>
        <dbReference type="SAM" id="SignalP"/>
    </source>
</evidence>
<organism evidence="12 13">
    <name type="scientific">Eiseniibacteriota bacterium</name>
    <dbReference type="NCBI Taxonomy" id="2212470"/>
    <lineage>
        <taxon>Bacteria</taxon>
        <taxon>Candidatus Eiseniibacteriota</taxon>
    </lineage>
</organism>
<dbReference type="InterPro" id="IPR029045">
    <property type="entry name" value="ClpP/crotonase-like_dom_sf"/>
</dbReference>
<comment type="similarity">
    <text evidence="2 7">Belongs to the peptidase S41B family.</text>
</comment>
<dbReference type="GO" id="GO:0006508">
    <property type="term" value="P:proteolysis"/>
    <property type="evidence" value="ECO:0007669"/>
    <property type="project" value="UniProtKB-UniRule"/>
</dbReference>
<dbReference type="Gene3D" id="3.30.750.44">
    <property type="match status" value="1"/>
</dbReference>
<dbReference type="SUPFAM" id="SSF52096">
    <property type="entry name" value="ClpP/crotonase"/>
    <property type="match status" value="1"/>
</dbReference>
<feature type="chain" id="PRO_5038063216" description="Tricorn protease homolog" evidence="10">
    <location>
        <begin position="22"/>
        <end position="1086"/>
    </location>
</feature>
<dbReference type="InterPro" id="IPR036034">
    <property type="entry name" value="PDZ_sf"/>
</dbReference>
<keyword evidence="5 7" id="KW-0378">Hydrolase</keyword>
<reference evidence="12" key="1">
    <citation type="submission" date="2020-07" db="EMBL/GenBank/DDBJ databases">
        <title>Huge and variable diversity of episymbiotic CPR bacteria and DPANN archaea in groundwater ecosystems.</title>
        <authorList>
            <person name="He C.Y."/>
            <person name="Keren R."/>
            <person name="Whittaker M."/>
            <person name="Farag I.F."/>
            <person name="Doudna J."/>
            <person name="Cate J.H.D."/>
            <person name="Banfield J.F."/>
        </authorList>
    </citation>
    <scope>NUCLEOTIDE SEQUENCE</scope>
    <source>
        <strain evidence="12">NC_groundwater_1813_Pr3_B-0.1um_71_17</strain>
    </source>
</reference>
<dbReference type="AlphaFoldDB" id="A0A933S9H5"/>
<dbReference type="PANTHER" id="PTHR43253:SF1">
    <property type="entry name" value="TRICORN PROTEASE HOMOLOG 2-RELATED"/>
    <property type="match status" value="1"/>
</dbReference>
<evidence type="ECO:0000256" key="4">
    <source>
        <dbReference type="ARBA" id="ARBA00022670"/>
    </source>
</evidence>
<proteinExistence type="inferred from homology"/>
<feature type="signal peptide" evidence="10">
    <location>
        <begin position="1"/>
        <end position="21"/>
    </location>
</feature>
<evidence type="ECO:0000256" key="1">
    <source>
        <dbReference type="ARBA" id="ARBA00004496"/>
    </source>
</evidence>
<feature type="compositionally biased region" description="Basic and acidic residues" evidence="9">
    <location>
        <begin position="550"/>
        <end position="567"/>
    </location>
</feature>
<dbReference type="InterPro" id="IPR029414">
    <property type="entry name" value="Tricorn_PDZ"/>
</dbReference>
<dbReference type="Pfam" id="PF14685">
    <property type="entry name" value="PDZ_Tricorn"/>
    <property type="match status" value="1"/>
</dbReference>
<evidence type="ECO:0000256" key="6">
    <source>
        <dbReference type="ARBA" id="ARBA00022825"/>
    </source>
</evidence>
<comment type="subcellular location">
    <subcellularLocation>
        <location evidence="1 7">Cytoplasm</location>
    </subcellularLocation>
</comment>
<comment type="caution">
    <text evidence="12">The sequence shown here is derived from an EMBL/GenBank/DDBJ whole genome shotgun (WGS) entry which is preliminary data.</text>
</comment>
<evidence type="ECO:0000256" key="9">
    <source>
        <dbReference type="SAM" id="MobiDB-lite"/>
    </source>
</evidence>
<name>A0A933S9H5_UNCEI</name>
<dbReference type="Proteomes" id="UP000696931">
    <property type="component" value="Unassembled WGS sequence"/>
</dbReference>
<dbReference type="InterPro" id="IPR012393">
    <property type="entry name" value="Tricorn_protease"/>
</dbReference>
<dbReference type="EMBL" id="JACRIW010000023">
    <property type="protein sequence ID" value="MBI5168436.1"/>
    <property type="molecule type" value="Genomic_DNA"/>
</dbReference>
<keyword evidence="3 7" id="KW-0963">Cytoplasm</keyword>
<evidence type="ECO:0000256" key="5">
    <source>
        <dbReference type="ARBA" id="ARBA00022801"/>
    </source>
</evidence>
<gene>
    <name evidence="12" type="ORF">HZA61_03010</name>
</gene>
<evidence type="ECO:0000256" key="7">
    <source>
        <dbReference type="PIRNR" id="PIRNR036421"/>
    </source>
</evidence>
<sequence length="1086" mass="119999">MFRRLIPALLVLATTAMPAAALEECRLMRMPDIQGDRIAFVYAGDLWTVARTGGAAVRLTTHDGQEVFPKFSPDGRTIAFTGEYDGNTDAFTIPATGGEPTRLTFHPGADNVAEWYPDGASILTRSARASAPTRFDRFFQVSATGGFEKMLALPTAGYASLSADGKLIAFVSPSYDRRTWKRYRGGNAPNIWVYDFTANKSECLTRDWAGPDEWPMFHGRTVYYCSDRDSKIANLWAYDLDKKTHRKVTNFTEYDVKWPSVGSDAIVFENGGWLWVMDLPSEKLVKISVQVPDDRPATRAELRNVSEWLGGMDLSPSAKRAVIEARGELFTVPAEKGDARNLTNTPGVRERAPVWSPDGKWIAYLSDRSGEFELHVIGADGKSPDRQVTKLGKGFRYQPVWSPDSKKLAFSDGANNLFWADVATGKATLVAHDDRGEMHDYTWSGDSRWLAFTQQTPANFRTIRLYSIADGKVTQVTNGMQDDFSPSFDPEGKYLFFASSRTFRPEFGGFELDMVFRATDKLYAMTLRDSLESPVAPLSDEETGEAADAGADKGDAKDKGKDKSKDKPADVAWRIDLAGMGERAAELPVPAGRYAGLTATKGKLVFLSVDAPADPDEPGTTSIRYFDFAERETKTVLEGVSGGYSLSKDGGKLLYRKDGMAGIVELAGGKKAGDGKLDFGGLVAWVDPRREWLQMYDEAWRLERDLYYDPAMAGLDWVAVGNRYRQLVPYVAHRSDLNYLLGEMIGELSTSHTYVGGGDLPQVERVGVGLLGVDWGYDAASGLYRFDRIFRGRDWNSSVAAPLGEPGIAVKEGEYLLEVNGRSVRGPQNVYAAFIGTNGKQTVIKVGASANDPKARTYTVKPIGNEASLRYVAWVRANWEKVQKATNGRIAYVHVPNTAIEGMQEFSKGFYPQVDRDGIIVDERFNGGGFIPDFFVERLMRKTWTYWSARDGAGFRTPGQSIDGPKCILANEYAGSGGDAFPFYFRQQGVGPVIGKRTWGGLVGISRDLPLVDGGSVTIPDFGIYSTDGQWMIENHGVDPDIEVENTPESMVNGQDLQLEKAIQWSLEQLQKNPVKRPARPPYKKQ</sequence>
<dbReference type="Pfam" id="PF26550">
    <property type="entry name" value="Tricorn_2nd"/>
    <property type="match status" value="1"/>
</dbReference>
<feature type="active site" description="Charge relay system" evidence="8">
    <location>
        <position position="752"/>
    </location>
</feature>
<accession>A0A933S9H5</accession>
<evidence type="ECO:0000256" key="2">
    <source>
        <dbReference type="ARBA" id="ARBA00008524"/>
    </source>
</evidence>
<dbReference type="Gene3D" id="2.30.42.10">
    <property type="match status" value="1"/>
</dbReference>
<evidence type="ECO:0000259" key="11">
    <source>
        <dbReference type="SMART" id="SM00245"/>
    </source>
</evidence>
<dbReference type="Gene3D" id="3.90.226.10">
    <property type="entry name" value="2-enoyl-CoA Hydratase, Chain A, domain 1"/>
    <property type="match status" value="1"/>
</dbReference>
<dbReference type="GO" id="GO:0008236">
    <property type="term" value="F:serine-type peptidase activity"/>
    <property type="evidence" value="ECO:0007669"/>
    <property type="project" value="UniProtKB-UniRule"/>
</dbReference>
<dbReference type="PANTHER" id="PTHR43253">
    <property type="entry name" value="TRICORN PROTEASE HOMOLOG 2-RELATED"/>
    <property type="match status" value="1"/>
</dbReference>
<dbReference type="SUPFAM" id="SSF69304">
    <property type="entry name" value="Tricorn protease N-terminal domain"/>
    <property type="match status" value="2"/>
</dbReference>
<feature type="active site" description="Nucleophile" evidence="8">
    <location>
        <position position="976"/>
    </location>
</feature>
<dbReference type="Gene3D" id="2.130.10.10">
    <property type="entry name" value="YVTN repeat-like/Quinoprotein amine dehydrogenase"/>
    <property type="match status" value="1"/>
</dbReference>
<keyword evidence="4 7" id="KW-0645">Protease</keyword>
<dbReference type="InterPro" id="IPR005151">
    <property type="entry name" value="Tail-specific_protease"/>
</dbReference>
<evidence type="ECO:0000313" key="12">
    <source>
        <dbReference type="EMBL" id="MBI5168436.1"/>
    </source>
</evidence>
<dbReference type="SUPFAM" id="SSF50156">
    <property type="entry name" value="PDZ domain-like"/>
    <property type="match status" value="1"/>
</dbReference>
<feature type="domain" description="Tail specific protease" evidence="11">
    <location>
        <begin position="853"/>
        <end position="1045"/>
    </location>
</feature>
<feature type="region of interest" description="Disordered" evidence="9">
    <location>
        <begin position="533"/>
        <end position="567"/>
    </location>
</feature>
<evidence type="ECO:0000256" key="3">
    <source>
        <dbReference type="ARBA" id="ARBA00022490"/>
    </source>
</evidence>
<protein>
    <recommendedName>
        <fullName evidence="7">Tricorn protease homolog</fullName>
        <ecNumber evidence="7">3.4.21.-</ecNumber>
    </recommendedName>
</protein>